<reference evidence="16" key="1">
    <citation type="submission" date="2025-08" db="UniProtKB">
        <authorList>
            <consortium name="RefSeq"/>
        </authorList>
    </citation>
    <scope>IDENTIFICATION</scope>
    <source>
        <tissue evidence="16">Gonads</tissue>
    </source>
</reference>
<evidence type="ECO:0000256" key="11">
    <source>
        <dbReference type="SAM" id="SignalP"/>
    </source>
</evidence>
<evidence type="ECO:0000313" key="15">
    <source>
        <dbReference type="Proteomes" id="UP000504635"/>
    </source>
</evidence>
<evidence type="ECO:0000256" key="9">
    <source>
        <dbReference type="ARBA" id="ARBA00042895"/>
    </source>
</evidence>
<accession>A0A6J2XN86</accession>
<dbReference type="InParanoid" id="A0A6J2XN86"/>
<evidence type="ECO:0000256" key="1">
    <source>
        <dbReference type="ARBA" id="ARBA00004240"/>
    </source>
</evidence>
<evidence type="ECO:0000256" key="6">
    <source>
        <dbReference type="ARBA" id="ARBA00022824"/>
    </source>
</evidence>
<dbReference type="Pfam" id="PF13802">
    <property type="entry name" value="Gal_mutarotas_2"/>
    <property type="match status" value="1"/>
</dbReference>
<feature type="signal peptide" evidence="11">
    <location>
        <begin position="1"/>
        <end position="18"/>
    </location>
</feature>
<dbReference type="Pfam" id="PF21365">
    <property type="entry name" value="Glyco_hydro_31_3rd"/>
    <property type="match status" value="1"/>
</dbReference>
<keyword evidence="7" id="KW-0325">Glycoprotein</keyword>
<dbReference type="InterPro" id="IPR017853">
    <property type="entry name" value="GH"/>
</dbReference>
<dbReference type="CDD" id="cd06603">
    <property type="entry name" value="GH31_GANC_GANAB_alpha"/>
    <property type="match status" value="1"/>
</dbReference>
<dbReference type="FunFam" id="3.20.20.80:FF:000039">
    <property type="entry name" value="Glucosidase, alpha neutral C"/>
    <property type="match status" value="1"/>
</dbReference>
<dbReference type="GO" id="GO:0030246">
    <property type="term" value="F:carbohydrate binding"/>
    <property type="evidence" value="ECO:0007669"/>
    <property type="project" value="InterPro"/>
</dbReference>
<dbReference type="KEGG" id="soy:115879909"/>
<evidence type="ECO:0000259" key="14">
    <source>
        <dbReference type="Pfam" id="PF21365"/>
    </source>
</evidence>
<feature type="chain" id="PRO_5026966890" description="Glucosidase II subunit alpha" evidence="11">
    <location>
        <begin position="19"/>
        <end position="904"/>
    </location>
</feature>
<dbReference type="CDD" id="cd14752">
    <property type="entry name" value="GH31_N"/>
    <property type="match status" value="1"/>
</dbReference>
<evidence type="ECO:0000259" key="12">
    <source>
        <dbReference type="Pfam" id="PF01055"/>
    </source>
</evidence>
<evidence type="ECO:0000256" key="3">
    <source>
        <dbReference type="ARBA" id="ARBA00007806"/>
    </source>
</evidence>
<dbReference type="SUPFAM" id="SSF74650">
    <property type="entry name" value="Galactose mutarotase-like"/>
    <property type="match status" value="1"/>
</dbReference>
<evidence type="ECO:0000256" key="7">
    <source>
        <dbReference type="ARBA" id="ARBA00023180"/>
    </source>
</evidence>
<dbReference type="Gene3D" id="3.20.20.80">
    <property type="entry name" value="Glycosidases"/>
    <property type="match status" value="1"/>
</dbReference>
<dbReference type="Proteomes" id="UP000504635">
    <property type="component" value="Unplaced"/>
</dbReference>
<name>A0A6J2XN86_SITOR</name>
<comment type="similarity">
    <text evidence="3 10">Belongs to the glycosyl hydrolase 31 family.</text>
</comment>
<evidence type="ECO:0000256" key="4">
    <source>
        <dbReference type="ARBA" id="ARBA00022729"/>
    </source>
</evidence>
<feature type="domain" description="Glycosyl hydrolase family 31 C-terminal" evidence="14">
    <location>
        <begin position="682"/>
        <end position="770"/>
    </location>
</feature>
<protein>
    <recommendedName>
        <fullName evidence="9">Glucosidase II subunit alpha</fullName>
    </recommendedName>
</protein>
<gene>
    <name evidence="16" type="primary">LOC115879909</name>
</gene>
<dbReference type="FunCoup" id="A0A6J2XN86">
    <property type="interactions" value="1816"/>
</dbReference>
<dbReference type="GeneID" id="115879909"/>
<dbReference type="InterPro" id="IPR011013">
    <property type="entry name" value="Gal_mutarotase_sf_dom"/>
</dbReference>
<dbReference type="PANTHER" id="PTHR22762:SF54">
    <property type="entry name" value="BCDNA.GH04962"/>
    <property type="match status" value="1"/>
</dbReference>
<dbReference type="InterPro" id="IPR013780">
    <property type="entry name" value="Glyco_hydro_b"/>
</dbReference>
<evidence type="ECO:0000256" key="5">
    <source>
        <dbReference type="ARBA" id="ARBA00022801"/>
    </source>
</evidence>
<evidence type="ECO:0000256" key="8">
    <source>
        <dbReference type="ARBA" id="ARBA00023295"/>
    </source>
</evidence>
<dbReference type="GO" id="GO:0090599">
    <property type="term" value="F:alpha-glucosidase activity"/>
    <property type="evidence" value="ECO:0007669"/>
    <property type="project" value="TreeGrafter"/>
</dbReference>
<dbReference type="Gene3D" id="2.60.40.1760">
    <property type="entry name" value="glycosyl hydrolase (family 31)"/>
    <property type="match status" value="1"/>
</dbReference>
<keyword evidence="4 11" id="KW-0732">Signal</keyword>
<comment type="subcellular location">
    <subcellularLocation>
        <location evidence="1">Endoplasmic reticulum</location>
    </subcellularLocation>
</comment>
<dbReference type="GO" id="GO:0005975">
    <property type="term" value="P:carbohydrate metabolic process"/>
    <property type="evidence" value="ECO:0007669"/>
    <property type="project" value="InterPro"/>
</dbReference>
<keyword evidence="5 10" id="KW-0378">Hydrolase</keyword>
<proteinExistence type="inferred from homology"/>
<keyword evidence="6" id="KW-0256">Endoplasmic reticulum</keyword>
<dbReference type="SUPFAM" id="SSF51011">
    <property type="entry name" value="Glycosyl hydrolase domain"/>
    <property type="match status" value="1"/>
</dbReference>
<evidence type="ECO:0000313" key="16">
    <source>
        <dbReference type="RefSeq" id="XP_030752817.1"/>
    </source>
</evidence>
<dbReference type="SUPFAM" id="SSF51445">
    <property type="entry name" value="(Trans)glycosidases"/>
    <property type="match status" value="1"/>
</dbReference>
<dbReference type="InterPro" id="IPR025887">
    <property type="entry name" value="Glyco_hydro_31_N_dom"/>
</dbReference>
<feature type="domain" description="Glycoside hydrolase family 31 N-terminal" evidence="13">
    <location>
        <begin position="76"/>
        <end position="286"/>
    </location>
</feature>
<keyword evidence="15" id="KW-1185">Reference proteome</keyword>
<keyword evidence="8 10" id="KW-0326">Glycosidase</keyword>
<dbReference type="AlphaFoldDB" id="A0A6J2XN86"/>
<dbReference type="CTD" id="49953"/>
<dbReference type="RefSeq" id="XP_030752817.1">
    <property type="nucleotide sequence ID" value="XM_030896957.1"/>
</dbReference>
<dbReference type="GO" id="GO:0005783">
    <property type="term" value="C:endoplasmic reticulum"/>
    <property type="evidence" value="ECO:0007669"/>
    <property type="project" value="UniProtKB-SubCell"/>
</dbReference>
<dbReference type="Gene3D" id="2.60.40.1180">
    <property type="entry name" value="Golgi alpha-mannosidase II"/>
    <property type="match status" value="2"/>
</dbReference>
<comment type="pathway">
    <text evidence="2">Glycan metabolism; N-glycan metabolism.</text>
</comment>
<feature type="domain" description="Glycoside hydrolase family 31 TIM barrel" evidence="12">
    <location>
        <begin position="349"/>
        <end position="674"/>
    </location>
</feature>
<dbReference type="InterPro" id="IPR000322">
    <property type="entry name" value="Glyco_hydro_31_TIM"/>
</dbReference>
<dbReference type="OrthoDB" id="3237269at2759"/>
<dbReference type="PANTHER" id="PTHR22762">
    <property type="entry name" value="ALPHA-GLUCOSIDASE"/>
    <property type="match status" value="1"/>
</dbReference>
<sequence>MARWSLLLGICFINIVLAVDKNNFKTCEQSSFCRRLRKYQAGDSVYQADLSSLQITENAIEVGIQNTQVANANLKLTLTAIVGNVFRVSVDEIDGLFPRYKPQFALNGEPQVAKLEVLQRDQDSVTVKSENNKATLTAKPLKLEFYRDDVLVTILNGKGLFAFEHYRTKPDEGATDPQIQDDPGAWEENFKTHHDTKPRGPSAIAGDFTFPNAQRVYGLPEHGDHLALRTTQQNNLDPYRLYNLDVFEYELDSTMAIYGAVPIVYAHSAEHTVGVFWHNAAETWVDIKNSKDINVVSSLVNLVSGSKTEASVDVRFMSESGIMDFFVLTGPKPKDVIKQYASLTGVHGLPQLFSLAYHQCRWNYNDQDDVTTVVANFDNNNLPVDVMWLDIEYTDAKKYFTWDPIKFSNPEIMVNNLTSTGRKLVVIIDPHIKREGGYFLHEDALKYDFYVKNHDGSVYEGWCWPGSSSYLDFYDPKTVDYYKKLYALENFKGTTHDVWIWNDMNEPSVFNGPEVTMPKDCVHHGGWEHRDVHNEYGLVHTIGTYQGLRLRSPNKRPFILTRGHFAGSQRFAAVWTGDNEAKWSHLTASFPMCLSEALGGISFCGADVGGFFNNPDIELLQRWYQAGIWLPFFRAHAHIDTKRREPYLFSDDVVNRIRTALRLRYVHLPLWYTLFWEHETKGEPVIRPLFYHYPDDENVLDIDNTALIGHSVLAHPVTEPGETSVDVYLPGGKNGYWYDIQDFQLYHGGNHKISVDLDKHVAFYRGGSIIPRKDRPRRSSAVMHHDPFSLYIALDDKQKASGTLYLDDYESFDYKNEKRYTYLNFDFSNNKFTSSLIDKATYPTEEWIEKIVILGPPAGITGAKLTSKTLGTINLETSYDKESKSLTIRKPGASVLEPFTIELV</sequence>
<dbReference type="Pfam" id="PF01055">
    <property type="entry name" value="Glyco_hydro_31_2nd"/>
    <property type="match status" value="1"/>
</dbReference>
<organism evidence="15 16">
    <name type="scientific">Sitophilus oryzae</name>
    <name type="common">Rice weevil</name>
    <name type="synonym">Curculio oryzae</name>
    <dbReference type="NCBI Taxonomy" id="7048"/>
    <lineage>
        <taxon>Eukaryota</taxon>
        <taxon>Metazoa</taxon>
        <taxon>Ecdysozoa</taxon>
        <taxon>Arthropoda</taxon>
        <taxon>Hexapoda</taxon>
        <taxon>Insecta</taxon>
        <taxon>Pterygota</taxon>
        <taxon>Neoptera</taxon>
        <taxon>Endopterygota</taxon>
        <taxon>Coleoptera</taxon>
        <taxon>Polyphaga</taxon>
        <taxon>Cucujiformia</taxon>
        <taxon>Curculionidae</taxon>
        <taxon>Dryophthorinae</taxon>
        <taxon>Sitophilus</taxon>
    </lineage>
</organism>
<dbReference type="InterPro" id="IPR048395">
    <property type="entry name" value="Glyco_hydro_31_C"/>
</dbReference>
<evidence type="ECO:0000259" key="13">
    <source>
        <dbReference type="Pfam" id="PF13802"/>
    </source>
</evidence>
<evidence type="ECO:0000256" key="10">
    <source>
        <dbReference type="RuleBase" id="RU361185"/>
    </source>
</evidence>
<evidence type="ECO:0000256" key="2">
    <source>
        <dbReference type="ARBA" id="ARBA00004833"/>
    </source>
</evidence>
<dbReference type="GO" id="GO:0006491">
    <property type="term" value="P:N-glycan processing"/>
    <property type="evidence" value="ECO:0007669"/>
    <property type="project" value="TreeGrafter"/>
</dbReference>